<accession>A0A7K3LL11</accession>
<proteinExistence type="predicted"/>
<evidence type="ECO:0000259" key="2">
    <source>
        <dbReference type="Pfam" id="PF20615"/>
    </source>
</evidence>
<dbReference type="Pfam" id="PF20615">
    <property type="entry name" value="DUF6802"/>
    <property type="match status" value="1"/>
</dbReference>
<gene>
    <name evidence="3" type="ORF">GYA93_04845</name>
</gene>
<dbReference type="AlphaFoldDB" id="A0A7K3LL11"/>
<reference evidence="3 4" key="1">
    <citation type="submission" date="2020-01" db="EMBL/GenBank/DDBJ databases">
        <title>Investigation of new actinobacteria for the biodesulphurisation of diesel fuel.</title>
        <authorList>
            <person name="Athi Narayanan S.M."/>
        </authorList>
    </citation>
    <scope>NUCLEOTIDE SEQUENCE [LARGE SCALE GENOMIC DNA]</scope>
    <source>
        <strain evidence="3 4">213E</strain>
    </source>
</reference>
<dbReference type="EMBL" id="JAADZU010000010">
    <property type="protein sequence ID" value="NDK88908.1"/>
    <property type="molecule type" value="Genomic_DNA"/>
</dbReference>
<name>A0A7K3LL11_9ACTN</name>
<comment type="caution">
    <text evidence="3">The sequence shown here is derived from an EMBL/GenBank/DDBJ whole genome shotgun (WGS) entry which is preliminary data.</text>
</comment>
<dbReference type="Proteomes" id="UP000466307">
    <property type="component" value="Unassembled WGS sequence"/>
</dbReference>
<feature type="region of interest" description="Disordered" evidence="1">
    <location>
        <begin position="1"/>
        <end position="56"/>
    </location>
</feature>
<feature type="domain" description="DUF6802" evidence="2">
    <location>
        <begin position="58"/>
        <end position="138"/>
    </location>
</feature>
<evidence type="ECO:0000313" key="4">
    <source>
        <dbReference type="Proteomes" id="UP000466307"/>
    </source>
</evidence>
<evidence type="ECO:0000256" key="1">
    <source>
        <dbReference type="SAM" id="MobiDB-lite"/>
    </source>
</evidence>
<evidence type="ECO:0000313" key="3">
    <source>
        <dbReference type="EMBL" id="NDK88908.1"/>
    </source>
</evidence>
<protein>
    <recommendedName>
        <fullName evidence="2">DUF6802 domain-containing protein</fullName>
    </recommendedName>
</protein>
<keyword evidence="4" id="KW-1185">Reference proteome</keyword>
<organism evidence="3 4">
    <name type="scientific">Gordonia desulfuricans</name>
    <dbReference type="NCBI Taxonomy" id="89051"/>
    <lineage>
        <taxon>Bacteria</taxon>
        <taxon>Bacillati</taxon>
        <taxon>Actinomycetota</taxon>
        <taxon>Actinomycetes</taxon>
        <taxon>Mycobacteriales</taxon>
        <taxon>Gordoniaceae</taxon>
        <taxon>Gordonia</taxon>
    </lineage>
</organism>
<dbReference type="InterPro" id="IPR046543">
    <property type="entry name" value="DUF6802"/>
</dbReference>
<sequence>MGSAVTDPFMSGEGADSEPLSFGGFDDPLGVESAAHVPVFPDEPLPGEMEPGGDVADHLWMHDAGRIWDLGPADVDTDADGINDSLTRNGPEGLTVYTDADRDGQVDTITRVGADGSYAAQVLDPATGRWVPTDSGRLE</sequence>